<evidence type="ECO:0000313" key="8">
    <source>
        <dbReference type="Proteomes" id="UP000321595"/>
    </source>
</evidence>
<protein>
    <submittedName>
        <fullName evidence="7">Protein kinase</fullName>
    </submittedName>
</protein>
<evidence type="ECO:0000256" key="4">
    <source>
        <dbReference type="ARBA" id="ARBA00022840"/>
    </source>
</evidence>
<dbReference type="GO" id="GO:0004674">
    <property type="term" value="F:protein serine/threonine kinase activity"/>
    <property type="evidence" value="ECO:0007669"/>
    <property type="project" value="TreeGrafter"/>
</dbReference>
<evidence type="ECO:0000256" key="1">
    <source>
        <dbReference type="ARBA" id="ARBA00022679"/>
    </source>
</evidence>
<feature type="region of interest" description="Disordered" evidence="5">
    <location>
        <begin position="589"/>
        <end position="651"/>
    </location>
</feature>
<feature type="domain" description="Protein kinase" evidence="6">
    <location>
        <begin position="11"/>
        <end position="286"/>
    </location>
</feature>
<feature type="compositionally biased region" description="Polar residues" evidence="5">
    <location>
        <begin position="329"/>
        <end position="343"/>
    </location>
</feature>
<dbReference type="InterPro" id="IPR008266">
    <property type="entry name" value="Tyr_kinase_AS"/>
</dbReference>
<keyword evidence="4" id="KW-0067">ATP-binding</keyword>
<dbReference type="EMBL" id="CP042467">
    <property type="protein sequence ID" value="QED26431.1"/>
    <property type="molecule type" value="Genomic_DNA"/>
</dbReference>
<dbReference type="OrthoDB" id="9801841at2"/>
<dbReference type="RefSeq" id="WP_146957861.1">
    <property type="nucleotide sequence ID" value="NZ_CP042467.1"/>
</dbReference>
<name>A0A5B8XMM9_9DELT</name>
<dbReference type="AlphaFoldDB" id="A0A5B8XMM9"/>
<dbReference type="GO" id="GO:0005524">
    <property type="term" value="F:ATP binding"/>
    <property type="evidence" value="ECO:0007669"/>
    <property type="project" value="UniProtKB-KW"/>
</dbReference>
<evidence type="ECO:0000256" key="3">
    <source>
        <dbReference type="ARBA" id="ARBA00022777"/>
    </source>
</evidence>
<gene>
    <name evidence="7" type="ORF">FRD01_04040</name>
</gene>
<dbReference type="PANTHER" id="PTHR43289">
    <property type="entry name" value="MITOGEN-ACTIVATED PROTEIN KINASE KINASE KINASE 20-RELATED"/>
    <property type="match status" value="1"/>
</dbReference>
<feature type="region of interest" description="Disordered" evidence="5">
    <location>
        <begin position="317"/>
        <end position="433"/>
    </location>
</feature>
<dbReference type="PROSITE" id="PS50011">
    <property type="entry name" value="PROTEIN_KINASE_DOM"/>
    <property type="match status" value="1"/>
</dbReference>
<reference evidence="7 8" key="1">
    <citation type="submission" date="2019-08" db="EMBL/GenBank/DDBJ databases">
        <authorList>
            <person name="Liang Q."/>
        </authorList>
    </citation>
    <scope>NUCLEOTIDE SEQUENCE [LARGE SCALE GENOMIC DNA]</scope>
    <source>
        <strain evidence="7 8">V1718</strain>
    </source>
</reference>
<evidence type="ECO:0000259" key="6">
    <source>
        <dbReference type="PROSITE" id="PS50011"/>
    </source>
</evidence>
<accession>A0A5B8XMM9</accession>
<feature type="compositionally biased region" description="Basic and acidic residues" evidence="5">
    <location>
        <begin position="622"/>
        <end position="645"/>
    </location>
</feature>
<dbReference type="InterPro" id="IPR011009">
    <property type="entry name" value="Kinase-like_dom_sf"/>
</dbReference>
<dbReference type="Gene3D" id="1.10.510.10">
    <property type="entry name" value="Transferase(Phosphotransferase) domain 1"/>
    <property type="match status" value="1"/>
</dbReference>
<evidence type="ECO:0000256" key="2">
    <source>
        <dbReference type="ARBA" id="ARBA00022741"/>
    </source>
</evidence>
<dbReference type="Pfam" id="PF00069">
    <property type="entry name" value="Pkinase"/>
    <property type="match status" value="1"/>
</dbReference>
<dbReference type="KEGG" id="bbae:FRD01_04040"/>
<feature type="compositionally biased region" description="Low complexity" evidence="5">
    <location>
        <begin position="382"/>
        <end position="404"/>
    </location>
</feature>
<feature type="compositionally biased region" description="Pro residues" evidence="5">
    <location>
        <begin position="345"/>
        <end position="355"/>
    </location>
</feature>
<keyword evidence="3 7" id="KW-0418">Kinase</keyword>
<organism evidence="7 8">
    <name type="scientific">Microvenator marinus</name>
    <dbReference type="NCBI Taxonomy" id="2600177"/>
    <lineage>
        <taxon>Bacteria</taxon>
        <taxon>Deltaproteobacteria</taxon>
        <taxon>Bradymonadales</taxon>
        <taxon>Microvenatoraceae</taxon>
        <taxon>Microvenator</taxon>
    </lineage>
</organism>
<dbReference type="PROSITE" id="PS00109">
    <property type="entry name" value="PROTEIN_KINASE_TYR"/>
    <property type="match status" value="1"/>
</dbReference>
<dbReference type="Proteomes" id="UP000321595">
    <property type="component" value="Chromosome"/>
</dbReference>
<dbReference type="CDD" id="cd14014">
    <property type="entry name" value="STKc_PknB_like"/>
    <property type="match status" value="1"/>
</dbReference>
<dbReference type="SUPFAM" id="SSF56112">
    <property type="entry name" value="Protein kinase-like (PK-like)"/>
    <property type="match status" value="1"/>
</dbReference>
<keyword evidence="8" id="KW-1185">Reference proteome</keyword>
<sequence length="651" mass="70825">MASFPQQFGSYTLHELIARGGMAEVYRATMPGVGGFEKTVAIKKILPHLSENDEFITMLVDEARIIVGLNHANIAQVYDLGCIDDTYYIAMEYVHSVDLSEILKELKKANQTVPLQHAVYIASCICAGLHVAHSKSDEHGRPQHIVHRDVSPHNVLISFGGDVKIIDFGVAKARGKETHTKAGVIKGKLLYMAPEQAMAKEIDGRSDLFAVGIILYNMLTNQLPFDGENEFQIYNNILSRDIPPPKAFNPQIPEELNQIVMMMLQRDPDKRYQDGYSCKLDLDRVLHQISPGYSISRLSTWVEDSFSYILQARRQKRENMSGHNPMPNTPSSPANKTPSSRFPTAQPPPMVPSPSPSGSWAPTPNPTPSPSASGGFGAVQQFGSPSASGSFGSVPGPSSSGAFSQMPPGPNASGMFNAAPPPPQQTQVSADQTGPIAAAEKKSLPLVPLIGSLVLLLVLAALVAVNLTMKEEEAPTPEIIQPIRNVDEPAVVEEPEVEEAPVPPEEVPAEPELDLVKVKIDSVPPGANVVVAGEEKGTTPVEVELERSGEALFVEVHLEGYESDAFRLVPAEDSERTIELEAVAPVVEEKLEPKKLATPKPPKKTKKVEKEEDPFSIPLLDDAPKKTKKSDPKPAEKKDEKKDDDLMNPFL</sequence>
<keyword evidence="2" id="KW-0547">Nucleotide-binding</keyword>
<dbReference type="InterPro" id="IPR013229">
    <property type="entry name" value="PEGA"/>
</dbReference>
<dbReference type="Gene3D" id="3.30.200.20">
    <property type="entry name" value="Phosphorylase Kinase, domain 1"/>
    <property type="match status" value="1"/>
</dbReference>
<dbReference type="PANTHER" id="PTHR43289:SF6">
    <property type="entry name" value="SERINE_THREONINE-PROTEIN KINASE NEKL-3"/>
    <property type="match status" value="1"/>
</dbReference>
<evidence type="ECO:0000256" key="5">
    <source>
        <dbReference type="SAM" id="MobiDB-lite"/>
    </source>
</evidence>
<dbReference type="Pfam" id="PF08308">
    <property type="entry name" value="PEGA"/>
    <property type="match status" value="1"/>
</dbReference>
<proteinExistence type="predicted"/>
<dbReference type="InterPro" id="IPR000719">
    <property type="entry name" value="Prot_kinase_dom"/>
</dbReference>
<keyword evidence="1" id="KW-0808">Transferase</keyword>
<evidence type="ECO:0000313" key="7">
    <source>
        <dbReference type="EMBL" id="QED26431.1"/>
    </source>
</evidence>